<evidence type="ECO:0000313" key="1">
    <source>
        <dbReference type="EMBL" id="PRY30007.1"/>
    </source>
</evidence>
<reference evidence="1 2" key="1">
    <citation type="submission" date="2018-03" db="EMBL/GenBank/DDBJ databases">
        <title>Genomic Encyclopedia of Archaeal and Bacterial Type Strains, Phase II (KMG-II): from individual species to whole genera.</title>
        <authorList>
            <person name="Goeker M."/>
        </authorList>
    </citation>
    <scope>NUCLEOTIDE SEQUENCE [LARGE SCALE GENOMIC DNA]</scope>
    <source>
        <strain evidence="1 2">DSM 45348</strain>
    </source>
</reference>
<dbReference type="AlphaFoldDB" id="A0A2T0S995"/>
<dbReference type="Proteomes" id="UP000239209">
    <property type="component" value="Unassembled WGS sequence"/>
</dbReference>
<organism evidence="1 2">
    <name type="scientific">Pseudosporangium ferrugineum</name>
    <dbReference type="NCBI Taxonomy" id="439699"/>
    <lineage>
        <taxon>Bacteria</taxon>
        <taxon>Bacillati</taxon>
        <taxon>Actinomycetota</taxon>
        <taxon>Actinomycetes</taxon>
        <taxon>Micromonosporales</taxon>
        <taxon>Micromonosporaceae</taxon>
        <taxon>Pseudosporangium</taxon>
    </lineage>
</organism>
<keyword evidence="2" id="KW-1185">Reference proteome</keyword>
<accession>A0A2T0S995</accession>
<gene>
    <name evidence="1" type="ORF">CLV70_105176</name>
</gene>
<evidence type="ECO:0000313" key="2">
    <source>
        <dbReference type="Proteomes" id="UP000239209"/>
    </source>
</evidence>
<proteinExistence type="predicted"/>
<name>A0A2T0S995_9ACTN</name>
<protein>
    <submittedName>
        <fullName evidence="1">Uncharacterized protein</fullName>
    </submittedName>
</protein>
<comment type="caution">
    <text evidence="1">The sequence shown here is derived from an EMBL/GenBank/DDBJ whole genome shotgun (WGS) entry which is preliminary data.</text>
</comment>
<sequence length="140" mass="16119">MLRVLATKVQRVNREGCVAVQSYSQHWPCLFPQHGPGRKHERPIRLAGWQQRIADEEPGNLLRGLFHSDGCRTENRVVRNGTTYRYPRYMFANESADIMSICQRTLDRIDVPWRMCRPNLLSVARRNGVAVLDQVVGAKC</sequence>
<dbReference type="EMBL" id="PVZG01000005">
    <property type="protein sequence ID" value="PRY30007.1"/>
    <property type="molecule type" value="Genomic_DNA"/>
</dbReference>